<dbReference type="EMBL" id="JBHLWI010000029">
    <property type="protein sequence ID" value="MFC0263230.1"/>
    <property type="molecule type" value="Genomic_DNA"/>
</dbReference>
<name>A0ABV6FTN5_9BACT</name>
<comment type="caution">
    <text evidence="2">The sequence shown here is derived from an EMBL/GenBank/DDBJ whole genome shotgun (WGS) entry which is preliminary data.</text>
</comment>
<dbReference type="PANTHER" id="PTHR32060:SF30">
    <property type="entry name" value="CARBOXY-TERMINAL PROCESSING PROTEASE CTPA"/>
    <property type="match status" value="1"/>
</dbReference>
<dbReference type="Gene3D" id="3.90.226.10">
    <property type="entry name" value="2-enoyl-CoA Hydratase, Chain A, domain 1"/>
    <property type="match status" value="1"/>
</dbReference>
<sequence length="472" mass="53833">MKMKLFFMLGWFGLVFGLSAQVLTLDQMISDVALFKKALEAKHPEMYRYTSPEAFENLTEVVKSGLHKEMTVREFYVAMMPLVSALHCGHTKWIAAGKDLYYPFFTTDLFPLKLHVNKDKAFILSHFNGEEAPKGAEVISVNGKPVAEIISHFKEHLTFGDGYSEGGKYYQLNQYFPGLYSTLFGIQSAYNIQVRLDGEVRNLSYSGVSFEQIKNYLDTNSSQRGPFHFETLEGNIGWLDIDRFYAYPNEDNFKKFLKNSFDRIQSEGIKELVIDLRGNEGGNENWGIELYRYLAKEPFRYYERISVKKRQKVDFESKTSFLFKLASLFNKNGKYGREFTVQKGLKKQKLFKNAYHGKVYLLLGGQSFSVTTEFASRFQSDSRGKIIGSETAGGYAMNTSGFFSIVNLPNSNIDLGIPLLGFHMANLKTTQAKDRGILPDFPVELSVKDIIGQKDPVRDFTLNLIRQSSFSN</sequence>
<evidence type="ECO:0000313" key="3">
    <source>
        <dbReference type="Proteomes" id="UP001589797"/>
    </source>
</evidence>
<keyword evidence="3" id="KW-1185">Reference proteome</keyword>
<dbReference type="InterPro" id="IPR005151">
    <property type="entry name" value="Tail-specific_protease"/>
</dbReference>
<dbReference type="Pfam" id="PF03572">
    <property type="entry name" value="Peptidase_S41"/>
    <property type="match status" value="1"/>
</dbReference>
<feature type="domain" description="Tail specific protease" evidence="1">
    <location>
        <begin position="235"/>
        <end position="442"/>
    </location>
</feature>
<proteinExistence type="predicted"/>
<reference evidence="2 3" key="1">
    <citation type="submission" date="2024-09" db="EMBL/GenBank/DDBJ databases">
        <authorList>
            <person name="Sun Q."/>
            <person name="Mori K."/>
        </authorList>
    </citation>
    <scope>NUCLEOTIDE SEQUENCE [LARGE SCALE GENOMIC DNA]</scope>
    <source>
        <strain evidence="2 3">CCM 7650</strain>
    </source>
</reference>
<dbReference type="PANTHER" id="PTHR32060">
    <property type="entry name" value="TAIL-SPECIFIC PROTEASE"/>
    <property type="match status" value="1"/>
</dbReference>
<dbReference type="RefSeq" id="WP_382387703.1">
    <property type="nucleotide sequence ID" value="NZ_JBHLWI010000029.1"/>
</dbReference>
<dbReference type="Proteomes" id="UP001589797">
    <property type="component" value="Unassembled WGS sequence"/>
</dbReference>
<accession>A0ABV6FTN5</accession>
<evidence type="ECO:0000313" key="2">
    <source>
        <dbReference type="EMBL" id="MFC0263230.1"/>
    </source>
</evidence>
<evidence type="ECO:0000259" key="1">
    <source>
        <dbReference type="Pfam" id="PF03572"/>
    </source>
</evidence>
<organism evidence="2 3">
    <name type="scientific">Fontibacter flavus</name>
    <dbReference type="NCBI Taxonomy" id="654838"/>
    <lineage>
        <taxon>Bacteria</taxon>
        <taxon>Pseudomonadati</taxon>
        <taxon>Bacteroidota</taxon>
        <taxon>Cytophagia</taxon>
        <taxon>Cytophagales</taxon>
        <taxon>Cyclobacteriaceae</taxon>
        <taxon>Fontibacter</taxon>
    </lineage>
</organism>
<protein>
    <submittedName>
        <fullName evidence="2">S41 family peptidase</fullName>
    </submittedName>
</protein>
<dbReference type="InterPro" id="IPR029045">
    <property type="entry name" value="ClpP/crotonase-like_dom_sf"/>
</dbReference>
<dbReference type="SUPFAM" id="SSF52096">
    <property type="entry name" value="ClpP/crotonase"/>
    <property type="match status" value="1"/>
</dbReference>
<gene>
    <name evidence="2" type="ORF">ACFFIP_11090</name>
</gene>